<organism evidence="2 3">
    <name type="scientific">Penicillium fimorum</name>
    <dbReference type="NCBI Taxonomy" id="1882269"/>
    <lineage>
        <taxon>Eukaryota</taxon>
        <taxon>Fungi</taxon>
        <taxon>Dikarya</taxon>
        <taxon>Ascomycota</taxon>
        <taxon>Pezizomycotina</taxon>
        <taxon>Eurotiomycetes</taxon>
        <taxon>Eurotiomycetidae</taxon>
        <taxon>Eurotiales</taxon>
        <taxon>Aspergillaceae</taxon>
        <taxon>Penicillium</taxon>
    </lineage>
</organism>
<name>A0A9W9Y5Y5_9EURO</name>
<dbReference type="InterPro" id="IPR049326">
    <property type="entry name" value="Rhodopsin_dom_fungi"/>
</dbReference>
<accession>A0A9W9Y5Y5</accession>
<evidence type="ECO:0000313" key="3">
    <source>
        <dbReference type="Proteomes" id="UP001149954"/>
    </source>
</evidence>
<dbReference type="Proteomes" id="UP001149954">
    <property type="component" value="Unassembled WGS sequence"/>
</dbReference>
<evidence type="ECO:0000259" key="1">
    <source>
        <dbReference type="Pfam" id="PF20684"/>
    </source>
</evidence>
<sequence length="134" mass="15041">MSGRSIEVPLKKSRYVELLQWEDCQYDNQRSICIISITRLVVMLDSYKTPSVDITWAVIDPSTWTAVETNIGIVSAGRKETTNDDTHKLSSWYGRSSASANSGDQSYYDNQTAGIDVTTSVDIESYKGHNDNMF</sequence>
<dbReference type="OrthoDB" id="5417844at2759"/>
<reference evidence="2" key="1">
    <citation type="submission" date="2022-12" db="EMBL/GenBank/DDBJ databases">
        <authorList>
            <person name="Petersen C."/>
        </authorList>
    </citation>
    <scope>NUCLEOTIDE SEQUENCE</scope>
    <source>
        <strain evidence="2">IBT 29495</strain>
    </source>
</reference>
<proteinExistence type="predicted"/>
<dbReference type="EMBL" id="JAPWDS010000001">
    <property type="protein sequence ID" value="KAJ5520830.1"/>
    <property type="molecule type" value="Genomic_DNA"/>
</dbReference>
<dbReference type="Pfam" id="PF20684">
    <property type="entry name" value="Fung_rhodopsin"/>
    <property type="match status" value="1"/>
</dbReference>
<dbReference type="AlphaFoldDB" id="A0A9W9Y5Y5"/>
<reference evidence="2" key="2">
    <citation type="journal article" date="2023" name="IMA Fungus">
        <title>Comparative genomic study of the Penicillium genus elucidates a diverse pangenome and 15 lateral gene transfer events.</title>
        <authorList>
            <person name="Petersen C."/>
            <person name="Sorensen T."/>
            <person name="Nielsen M.R."/>
            <person name="Sondergaard T.E."/>
            <person name="Sorensen J.L."/>
            <person name="Fitzpatrick D.A."/>
            <person name="Frisvad J.C."/>
            <person name="Nielsen K.L."/>
        </authorList>
    </citation>
    <scope>NUCLEOTIDE SEQUENCE</scope>
    <source>
        <strain evidence="2">IBT 29495</strain>
    </source>
</reference>
<comment type="caution">
    <text evidence="2">The sequence shown here is derived from an EMBL/GenBank/DDBJ whole genome shotgun (WGS) entry which is preliminary data.</text>
</comment>
<feature type="domain" description="Rhodopsin" evidence="1">
    <location>
        <begin position="32"/>
        <end position="76"/>
    </location>
</feature>
<evidence type="ECO:0000313" key="2">
    <source>
        <dbReference type="EMBL" id="KAJ5520830.1"/>
    </source>
</evidence>
<protein>
    <recommendedName>
        <fullName evidence="1">Rhodopsin domain-containing protein</fullName>
    </recommendedName>
</protein>
<gene>
    <name evidence="2" type="ORF">N7463_001283</name>
</gene>
<keyword evidence="3" id="KW-1185">Reference proteome</keyword>